<gene>
    <name evidence="1" type="ORF">TSAR_011343</name>
</gene>
<evidence type="ECO:0000313" key="2">
    <source>
        <dbReference type="Proteomes" id="UP000215335"/>
    </source>
</evidence>
<dbReference type="AlphaFoldDB" id="A0A232EU68"/>
<evidence type="ECO:0000313" key="1">
    <source>
        <dbReference type="EMBL" id="OXU21891.1"/>
    </source>
</evidence>
<proteinExistence type="predicted"/>
<feature type="non-terminal residue" evidence="1">
    <location>
        <position position="1"/>
    </location>
</feature>
<accession>A0A232EU68</accession>
<protein>
    <submittedName>
        <fullName evidence="1">Uncharacterized protein</fullName>
    </submittedName>
</protein>
<comment type="caution">
    <text evidence="1">The sequence shown here is derived from an EMBL/GenBank/DDBJ whole genome shotgun (WGS) entry which is preliminary data.</text>
</comment>
<keyword evidence="2" id="KW-1185">Reference proteome</keyword>
<dbReference type="Proteomes" id="UP000215335">
    <property type="component" value="Unassembled WGS sequence"/>
</dbReference>
<sequence>ATDTLTFVVRITNTAEYKTQNARFDRSIPNHKDVNKPARAKALGLGPRVLGKTVSLARVNAKRVPEMALAYTLWNRSYTLIHSARSPHFRTLSYIPVRSVEFPHALVNVWESGTLRT</sequence>
<dbReference type="EMBL" id="NNAY01002166">
    <property type="protein sequence ID" value="OXU21891.1"/>
    <property type="molecule type" value="Genomic_DNA"/>
</dbReference>
<reference evidence="1 2" key="1">
    <citation type="journal article" date="2017" name="Curr. Biol.">
        <title>The Evolution of Venom by Co-option of Single-Copy Genes.</title>
        <authorList>
            <person name="Martinson E.O."/>
            <person name="Mrinalini"/>
            <person name="Kelkar Y.D."/>
            <person name="Chang C.H."/>
            <person name="Werren J.H."/>
        </authorList>
    </citation>
    <scope>NUCLEOTIDE SEQUENCE [LARGE SCALE GENOMIC DNA]</scope>
    <source>
        <strain evidence="1 2">Alberta</strain>
        <tissue evidence="1">Whole body</tissue>
    </source>
</reference>
<organism evidence="1 2">
    <name type="scientific">Trichomalopsis sarcophagae</name>
    <dbReference type="NCBI Taxonomy" id="543379"/>
    <lineage>
        <taxon>Eukaryota</taxon>
        <taxon>Metazoa</taxon>
        <taxon>Ecdysozoa</taxon>
        <taxon>Arthropoda</taxon>
        <taxon>Hexapoda</taxon>
        <taxon>Insecta</taxon>
        <taxon>Pterygota</taxon>
        <taxon>Neoptera</taxon>
        <taxon>Endopterygota</taxon>
        <taxon>Hymenoptera</taxon>
        <taxon>Apocrita</taxon>
        <taxon>Proctotrupomorpha</taxon>
        <taxon>Chalcidoidea</taxon>
        <taxon>Pteromalidae</taxon>
        <taxon>Pteromalinae</taxon>
        <taxon>Trichomalopsis</taxon>
    </lineage>
</organism>
<name>A0A232EU68_9HYME</name>